<feature type="region of interest" description="Disordered" evidence="1">
    <location>
        <begin position="15"/>
        <end position="69"/>
    </location>
</feature>
<dbReference type="EMBL" id="JBGMDY010000008">
    <property type="protein sequence ID" value="KAL2325532.1"/>
    <property type="molecule type" value="Genomic_DNA"/>
</dbReference>
<feature type="compositionally biased region" description="Basic and acidic residues" evidence="1">
    <location>
        <begin position="15"/>
        <end position="26"/>
    </location>
</feature>
<evidence type="ECO:0000313" key="2">
    <source>
        <dbReference type="EMBL" id="KAL2325532.1"/>
    </source>
</evidence>
<organism evidence="2 3">
    <name type="scientific">Flemingia macrophylla</name>
    <dbReference type="NCBI Taxonomy" id="520843"/>
    <lineage>
        <taxon>Eukaryota</taxon>
        <taxon>Viridiplantae</taxon>
        <taxon>Streptophyta</taxon>
        <taxon>Embryophyta</taxon>
        <taxon>Tracheophyta</taxon>
        <taxon>Spermatophyta</taxon>
        <taxon>Magnoliopsida</taxon>
        <taxon>eudicotyledons</taxon>
        <taxon>Gunneridae</taxon>
        <taxon>Pentapetalae</taxon>
        <taxon>rosids</taxon>
        <taxon>fabids</taxon>
        <taxon>Fabales</taxon>
        <taxon>Fabaceae</taxon>
        <taxon>Papilionoideae</taxon>
        <taxon>50 kb inversion clade</taxon>
        <taxon>NPAAA clade</taxon>
        <taxon>indigoferoid/millettioid clade</taxon>
        <taxon>Phaseoleae</taxon>
        <taxon>Flemingia</taxon>
    </lineage>
</organism>
<protein>
    <submittedName>
        <fullName evidence="2">Uncharacterized protein</fullName>
    </submittedName>
</protein>
<evidence type="ECO:0000313" key="3">
    <source>
        <dbReference type="Proteomes" id="UP001603857"/>
    </source>
</evidence>
<feature type="compositionally biased region" description="Basic and acidic residues" evidence="1">
    <location>
        <begin position="35"/>
        <end position="46"/>
    </location>
</feature>
<name>A0ABD1LPT7_9FABA</name>
<accession>A0ABD1LPT7</accession>
<reference evidence="2 3" key="1">
    <citation type="submission" date="2024-08" db="EMBL/GenBank/DDBJ databases">
        <title>Insights into the chromosomal genome structure of Flemingia macrophylla.</title>
        <authorList>
            <person name="Ding Y."/>
            <person name="Zhao Y."/>
            <person name="Bi W."/>
            <person name="Wu M."/>
            <person name="Zhao G."/>
            <person name="Gong Y."/>
            <person name="Li W."/>
            <person name="Zhang P."/>
        </authorList>
    </citation>
    <scope>NUCLEOTIDE SEQUENCE [LARGE SCALE GENOMIC DNA]</scope>
    <source>
        <strain evidence="2">DYQJB</strain>
        <tissue evidence="2">Leaf</tissue>
    </source>
</reference>
<comment type="caution">
    <text evidence="2">The sequence shown here is derived from an EMBL/GenBank/DDBJ whole genome shotgun (WGS) entry which is preliminary data.</text>
</comment>
<sequence>MLKLKGIRRKLENEQHFKEHVTEQSKTHLTLHQNGKKENSQEDIGRNQEGVSPHQFFNPGKGGKKLTSRTCRNHRSLMKNVKGYTLSSCTPICQHSLKVYPHKSLEQLKKYKKSPNSHACDTQTNH</sequence>
<proteinExistence type="predicted"/>
<keyword evidence="3" id="KW-1185">Reference proteome</keyword>
<dbReference type="Proteomes" id="UP001603857">
    <property type="component" value="Unassembled WGS sequence"/>
</dbReference>
<dbReference type="AlphaFoldDB" id="A0ABD1LPT7"/>
<evidence type="ECO:0000256" key="1">
    <source>
        <dbReference type="SAM" id="MobiDB-lite"/>
    </source>
</evidence>
<gene>
    <name evidence="2" type="ORF">Fmac_024590</name>
</gene>